<feature type="domain" description="Major facilitator superfamily (MFS) profile" evidence="6">
    <location>
        <begin position="62"/>
        <end position="482"/>
    </location>
</feature>
<reference evidence="7 8" key="2">
    <citation type="journal article" date="2017" name="Sci. Rep.">
        <title>Ant-infecting Ophiocordyceps genomes reveal a high diversity of potential behavioral manipulation genes and a possible major role for enterotoxins.</title>
        <authorList>
            <person name="de Bekker C."/>
            <person name="Ohm R.A."/>
            <person name="Evans H.C."/>
            <person name="Brachmann A."/>
            <person name="Hughes D.P."/>
        </authorList>
    </citation>
    <scope>NUCLEOTIDE SEQUENCE [LARGE SCALE GENOMIC DNA]</scope>
    <source>
        <strain evidence="7 8">SC16a</strain>
    </source>
</reference>
<dbReference type="GO" id="GO:0022857">
    <property type="term" value="F:transmembrane transporter activity"/>
    <property type="evidence" value="ECO:0007669"/>
    <property type="project" value="InterPro"/>
</dbReference>
<dbReference type="Gene3D" id="1.20.1250.20">
    <property type="entry name" value="MFS general substrate transporter like domains"/>
    <property type="match status" value="1"/>
</dbReference>
<dbReference type="InterPro" id="IPR011701">
    <property type="entry name" value="MFS"/>
</dbReference>
<dbReference type="PANTHER" id="PTHR23502:SF2">
    <property type="entry name" value="TRANSPORTER, PUTATIVE (AFU_ORTHOLOGUE AFUA_2G08910)-RELATED"/>
    <property type="match status" value="1"/>
</dbReference>
<evidence type="ECO:0000256" key="1">
    <source>
        <dbReference type="ARBA" id="ARBA00004141"/>
    </source>
</evidence>
<gene>
    <name evidence="7" type="ORF">XA68_14772</name>
</gene>
<accession>A0A2A9P9R2</accession>
<feature type="transmembrane region" description="Helical" evidence="5">
    <location>
        <begin position="322"/>
        <end position="341"/>
    </location>
</feature>
<feature type="transmembrane region" description="Helical" evidence="5">
    <location>
        <begin position="98"/>
        <end position="116"/>
    </location>
</feature>
<keyword evidence="8" id="KW-1185">Reference proteome</keyword>
<comment type="subcellular location">
    <subcellularLocation>
        <location evidence="1">Membrane</location>
        <topology evidence="1">Multi-pass membrane protein</topology>
    </subcellularLocation>
</comment>
<keyword evidence="3 5" id="KW-1133">Transmembrane helix</keyword>
<evidence type="ECO:0000256" key="2">
    <source>
        <dbReference type="ARBA" id="ARBA00022692"/>
    </source>
</evidence>
<feature type="transmembrane region" description="Helical" evidence="5">
    <location>
        <begin position="187"/>
        <end position="211"/>
    </location>
</feature>
<evidence type="ECO:0000256" key="5">
    <source>
        <dbReference type="SAM" id="Phobius"/>
    </source>
</evidence>
<evidence type="ECO:0000256" key="4">
    <source>
        <dbReference type="ARBA" id="ARBA00023136"/>
    </source>
</evidence>
<dbReference type="STRING" id="268505.A0A2A9P9R2"/>
<feature type="transmembrane region" description="Helical" evidence="5">
    <location>
        <begin position="282"/>
        <end position="302"/>
    </location>
</feature>
<dbReference type="SUPFAM" id="SSF103473">
    <property type="entry name" value="MFS general substrate transporter"/>
    <property type="match status" value="1"/>
</dbReference>
<evidence type="ECO:0000256" key="3">
    <source>
        <dbReference type="ARBA" id="ARBA00022989"/>
    </source>
</evidence>
<dbReference type="InterPro" id="IPR020846">
    <property type="entry name" value="MFS_dom"/>
</dbReference>
<feature type="transmembrane region" description="Helical" evidence="5">
    <location>
        <begin position="427"/>
        <end position="446"/>
    </location>
</feature>
<dbReference type="InterPro" id="IPR036259">
    <property type="entry name" value="MFS_trans_sf"/>
</dbReference>
<evidence type="ECO:0000259" key="6">
    <source>
        <dbReference type="PROSITE" id="PS50850"/>
    </source>
</evidence>
<dbReference type="GO" id="GO:0005886">
    <property type="term" value="C:plasma membrane"/>
    <property type="evidence" value="ECO:0007669"/>
    <property type="project" value="TreeGrafter"/>
</dbReference>
<feature type="transmembrane region" description="Helical" evidence="5">
    <location>
        <begin position="63"/>
        <end position="86"/>
    </location>
</feature>
<keyword evidence="4 5" id="KW-0472">Membrane</keyword>
<feature type="transmembrane region" description="Helical" evidence="5">
    <location>
        <begin position="217"/>
        <end position="236"/>
    </location>
</feature>
<dbReference type="Pfam" id="PF07690">
    <property type="entry name" value="MFS_1"/>
    <property type="match status" value="1"/>
</dbReference>
<protein>
    <recommendedName>
        <fullName evidence="6">Major facilitator superfamily (MFS) profile domain-containing protein</fullName>
    </recommendedName>
</protein>
<feature type="transmembrane region" description="Helical" evidence="5">
    <location>
        <begin position="362"/>
        <end position="383"/>
    </location>
</feature>
<proteinExistence type="predicted"/>
<dbReference type="EMBL" id="LAZP02000383">
    <property type="protein sequence ID" value="PFH57633.1"/>
    <property type="molecule type" value="Genomic_DNA"/>
</dbReference>
<evidence type="ECO:0000313" key="7">
    <source>
        <dbReference type="EMBL" id="PFH57633.1"/>
    </source>
</evidence>
<feature type="transmembrane region" description="Helical" evidence="5">
    <location>
        <begin position="458"/>
        <end position="479"/>
    </location>
</feature>
<dbReference type="PROSITE" id="PS50850">
    <property type="entry name" value="MFS"/>
    <property type="match status" value="1"/>
</dbReference>
<sequence>MSLSGSNKAEKASHDGASETSWLAGDHRQFLLDRHGTIELHPVPCMDPHDPLNWSTAKKATNLILVSFHAMMFSFTAAAIQCAFVDIAHDLGVSVQKASYLTSLFIGILGVSALFWAPLSHTFGRRPVFLLSLTGSLVGNVGCGLSRRSYAAMAVSRALTAFFVSPTGALGTAVVSEMFFHRDRGRCMGVWTVMTTLGVPLAPLVFGFAALRVGYRWIYWTLTITNVVQIILHWFFGSETRYEPTKTPSRLRYWPWLRRIDPQPLSWFEFVRPLTFVRRGRVAIAAASFAVVFLWGSIMVTLEIPQIFPAKFGLNTQDIGLQNLAIIVGTLGGELIGGFASDKWMHLRERKGKRPCSAEFRLWLSHVGYMLTILGVAVFFAQLDRASDVWDVSPLLGVALAAAGNQMVTTILMTYTVDCYPADATAVGAFLNFVRLTWGFLGPFWFPQMIENLGFVRSIAVPTVMILVVSVLPTLVLQWKGPEWDGERREDG</sequence>
<comment type="caution">
    <text evidence="7">The sequence shown here is derived from an EMBL/GenBank/DDBJ whole genome shotgun (WGS) entry which is preliminary data.</text>
</comment>
<dbReference type="Proteomes" id="UP000037136">
    <property type="component" value="Unassembled WGS sequence"/>
</dbReference>
<name>A0A2A9P9R2_OPHUN</name>
<evidence type="ECO:0000313" key="8">
    <source>
        <dbReference type="Proteomes" id="UP000037136"/>
    </source>
</evidence>
<reference evidence="7 8" key="1">
    <citation type="journal article" date="2015" name="BMC Genomics">
        <title>Gene expression during zombie ant biting behavior reflects the complexity underlying fungal parasitic behavioral manipulation.</title>
        <authorList>
            <person name="de Bekker C."/>
            <person name="Ohm R.A."/>
            <person name="Loreto R.G."/>
            <person name="Sebastian A."/>
            <person name="Albert I."/>
            <person name="Merrow M."/>
            <person name="Brachmann A."/>
            <person name="Hughes D.P."/>
        </authorList>
    </citation>
    <scope>NUCLEOTIDE SEQUENCE [LARGE SCALE GENOMIC DNA]</scope>
    <source>
        <strain evidence="7 8">SC16a</strain>
    </source>
</reference>
<organism evidence="7 8">
    <name type="scientific">Ophiocordyceps unilateralis</name>
    <name type="common">Zombie-ant fungus</name>
    <name type="synonym">Torrubia unilateralis</name>
    <dbReference type="NCBI Taxonomy" id="268505"/>
    <lineage>
        <taxon>Eukaryota</taxon>
        <taxon>Fungi</taxon>
        <taxon>Dikarya</taxon>
        <taxon>Ascomycota</taxon>
        <taxon>Pezizomycotina</taxon>
        <taxon>Sordariomycetes</taxon>
        <taxon>Hypocreomycetidae</taxon>
        <taxon>Hypocreales</taxon>
        <taxon>Ophiocordycipitaceae</taxon>
        <taxon>Ophiocordyceps</taxon>
    </lineage>
</organism>
<dbReference type="OrthoDB" id="2585655at2759"/>
<feature type="transmembrane region" description="Helical" evidence="5">
    <location>
        <begin position="128"/>
        <end position="147"/>
    </location>
</feature>
<dbReference type="AlphaFoldDB" id="A0A2A9P9R2"/>
<keyword evidence="2 5" id="KW-0812">Transmembrane</keyword>
<feature type="transmembrane region" description="Helical" evidence="5">
    <location>
        <begin position="159"/>
        <end position="180"/>
    </location>
</feature>
<dbReference type="PANTHER" id="PTHR23502">
    <property type="entry name" value="MAJOR FACILITATOR SUPERFAMILY"/>
    <property type="match status" value="1"/>
</dbReference>